<dbReference type="AlphaFoldDB" id="A0A2J6PHW9"/>
<name>A0A2J6PHW9_9HELO</name>
<protein>
    <submittedName>
        <fullName evidence="1">Uncharacterized protein</fullName>
    </submittedName>
</protein>
<dbReference type="EMBL" id="KZ613529">
    <property type="protein sequence ID" value="PMD13620.1"/>
    <property type="molecule type" value="Genomic_DNA"/>
</dbReference>
<evidence type="ECO:0000313" key="1">
    <source>
        <dbReference type="EMBL" id="PMD13620.1"/>
    </source>
</evidence>
<evidence type="ECO:0000313" key="2">
    <source>
        <dbReference type="Proteomes" id="UP000235672"/>
    </source>
</evidence>
<organism evidence="1 2">
    <name type="scientific">Hyaloscypha hepaticicola</name>
    <dbReference type="NCBI Taxonomy" id="2082293"/>
    <lineage>
        <taxon>Eukaryota</taxon>
        <taxon>Fungi</taxon>
        <taxon>Dikarya</taxon>
        <taxon>Ascomycota</taxon>
        <taxon>Pezizomycotina</taxon>
        <taxon>Leotiomycetes</taxon>
        <taxon>Helotiales</taxon>
        <taxon>Hyaloscyphaceae</taxon>
        <taxon>Hyaloscypha</taxon>
    </lineage>
</organism>
<feature type="non-terminal residue" evidence="1">
    <location>
        <position position="1"/>
    </location>
</feature>
<accession>A0A2J6PHW9</accession>
<gene>
    <name evidence="1" type="ORF">NA56DRAFT_651577</name>
</gene>
<proteinExistence type="predicted"/>
<sequence>MCRPDDQLRLRCQIGALLGPFLLWHDAYATSIVLSLSDSEEIRRALNPTLNFFSTDNSFIYQQSLNRIASKMSSLPKALGALVLLAA</sequence>
<keyword evidence="2" id="KW-1185">Reference proteome</keyword>
<dbReference type="Proteomes" id="UP000235672">
    <property type="component" value="Unassembled WGS sequence"/>
</dbReference>
<reference evidence="1 2" key="1">
    <citation type="submission" date="2016-05" db="EMBL/GenBank/DDBJ databases">
        <title>A degradative enzymes factory behind the ericoid mycorrhizal symbiosis.</title>
        <authorList>
            <consortium name="DOE Joint Genome Institute"/>
            <person name="Martino E."/>
            <person name="Morin E."/>
            <person name="Grelet G."/>
            <person name="Kuo A."/>
            <person name="Kohler A."/>
            <person name="Daghino S."/>
            <person name="Barry K."/>
            <person name="Choi C."/>
            <person name="Cichocki N."/>
            <person name="Clum A."/>
            <person name="Copeland A."/>
            <person name="Hainaut M."/>
            <person name="Haridas S."/>
            <person name="Labutti K."/>
            <person name="Lindquist E."/>
            <person name="Lipzen A."/>
            <person name="Khouja H.-R."/>
            <person name="Murat C."/>
            <person name="Ohm R."/>
            <person name="Olson A."/>
            <person name="Spatafora J."/>
            <person name="Veneault-Fourrey C."/>
            <person name="Henrissat B."/>
            <person name="Grigoriev I."/>
            <person name="Martin F."/>
            <person name="Perotto S."/>
        </authorList>
    </citation>
    <scope>NUCLEOTIDE SEQUENCE [LARGE SCALE GENOMIC DNA]</scope>
    <source>
        <strain evidence="1 2">UAMH 7357</strain>
    </source>
</reference>